<dbReference type="EMBL" id="JAUIQD010000004">
    <property type="protein sequence ID" value="KAK3353437.1"/>
    <property type="molecule type" value="Genomic_DNA"/>
</dbReference>
<accession>A0AAJ0MEG1</accession>
<dbReference type="AlphaFoldDB" id="A0AAJ0MEG1"/>
<dbReference type="Proteomes" id="UP001275084">
    <property type="component" value="Unassembled WGS sequence"/>
</dbReference>
<proteinExistence type="predicted"/>
<protein>
    <submittedName>
        <fullName evidence="1">Uncharacterized protein</fullName>
    </submittedName>
</protein>
<gene>
    <name evidence="1" type="ORF">B0T25DRAFT_544508</name>
</gene>
<reference evidence="1" key="1">
    <citation type="journal article" date="2023" name="Mol. Phylogenet. Evol.">
        <title>Genome-scale phylogeny and comparative genomics of the fungal order Sordariales.</title>
        <authorList>
            <person name="Hensen N."/>
            <person name="Bonometti L."/>
            <person name="Westerberg I."/>
            <person name="Brannstrom I.O."/>
            <person name="Guillou S."/>
            <person name="Cros-Aarteil S."/>
            <person name="Calhoun S."/>
            <person name="Haridas S."/>
            <person name="Kuo A."/>
            <person name="Mondo S."/>
            <person name="Pangilinan J."/>
            <person name="Riley R."/>
            <person name="LaButti K."/>
            <person name="Andreopoulos B."/>
            <person name="Lipzen A."/>
            <person name="Chen C."/>
            <person name="Yan M."/>
            <person name="Daum C."/>
            <person name="Ng V."/>
            <person name="Clum A."/>
            <person name="Steindorff A."/>
            <person name="Ohm R.A."/>
            <person name="Martin F."/>
            <person name="Silar P."/>
            <person name="Natvig D.O."/>
            <person name="Lalanne C."/>
            <person name="Gautier V."/>
            <person name="Ament-Velasquez S.L."/>
            <person name="Kruys A."/>
            <person name="Hutchinson M.I."/>
            <person name="Powell A.J."/>
            <person name="Barry K."/>
            <person name="Miller A.N."/>
            <person name="Grigoriev I.V."/>
            <person name="Debuchy R."/>
            <person name="Gladieux P."/>
            <person name="Hiltunen Thoren M."/>
            <person name="Johannesson H."/>
        </authorList>
    </citation>
    <scope>NUCLEOTIDE SEQUENCE</scope>
    <source>
        <strain evidence="1">CBS 955.72</strain>
    </source>
</reference>
<name>A0AAJ0MEG1_9PEZI</name>
<reference evidence="1" key="2">
    <citation type="submission" date="2023-06" db="EMBL/GenBank/DDBJ databases">
        <authorList>
            <consortium name="Lawrence Berkeley National Laboratory"/>
            <person name="Haridas S."/>
            <person name="Hensen N."/>
            <person name="Bonometti L."/>
            <person name="Westerberg I."/>
            <person name="Brannstrom I.O."/>
            <person name="Guillou S."/>
            <person name="Cros-Aarteil S."/>
            <person name="Calhoun S."/>
            <person name="Kuo A."/>
            <person name="Mondo S."/>
            <person name="Pangilinan J."/>
            <person name="Riley R."/>
            <person name="Labutti K."/>
            <person name="Andreopoulos B."/>
            <person name="Lipzen A."/>
            <person name="Chen C."/>
            <person name="Yanf M."/>
            <person name="Daum C."/>
            <person name="Ng V."/>
            <person name="Clum A."/>
            <person name="Steindorff A."/>
            <person name="Ohm R."/>
            <person name="Martin F."/>
            <person name="Silar P."/>
            <person name="Natvig D."/>
            <person name="Lalanne C."/>
            <person name="Gautier V."/>
            <person name="Ament-Velasquez S.L."/>
            <person name="Kruys A."/>
            <person name="Hutchinson M.I."/>
            <person name="Powell A.J."/>
            <person name="Barry K."/>
            <person name="Miller A.N."/>
            <person name="Grigoriev I.V."/>
            <person name="Debuchy R."/>
            <person name="Gladieux P."/>
            <person name="Thoren M.H."/>
            <person name="Johannesson H."/>
        </authorList>
    </citation>
    <scope>NUCLEOTIDE SEQUENCE</scope>
    <source>
        <strain evidence="1">CBS 955.72</strain>
    </source>
</reference>
<organism evidence="1 2">
    <name type="scientific">Lasiosphaeria hispida</name>
    <dbReference type="NCBI Taxonomy" id="260671"/>
    <lineage>
        <taxon>Eukaryota</taxon>
        <taxon>Fungi</taxon>
        <taxon>Dikarya</taxon>
        <taxon>Ascomycota</taxon>
        <taxon>Pezizomycotina</taxon>
        <taxon>Sordariomycetes</taxon>
        <taxon>Sordariomycetidae</taxon>
        <taxon>Sordariales</taxon>
        <taxon>Lasiosphaeriaceae</taxon>
        <taxon>Lasiosphaeria</taxon>
    </lineage>
</organism>
<evidence type="ECO:0000313" key="2">
    <source>
        <dbReference type="Proteomes" id="UP001275084"/>
    </source>
</evidence>
<evidence type="ECO:0000313" key="1">
    <source>
        <dbReference type="EMBL" id="KAK3353437.1"/>
    </source>
</evidence>
<sequence length="302" mass="33512">MGNGSNLGFTVLEAQTMSDRLKHSPIATAQASKLQPVISKRAGDLGGRRGAIVCGMRLPMLRHSSIDSQIRRRCLTVSAQCCNLSPWPPLAASFFGCQTSAPTHHTLCFQAGTAQPAPIHFWMGRCRPGQDCWWAARQTVWYLGSRKTMPGFAVPFLGRRHFGDMGKWLCFLGSFRKVRNAGVLLRDFFVQQRNRSATSRDRFCQRMRLVGSGTVMMEAGTLAGWHDGLAWWAGRLETTNRMAPWLASAFLQSLVLRAGDQGSHADARSLTWLGTVQRELLRRSQTVLAGARTGRMKENMGT</sequence>
<comment type="caution">
    <text evidence="1">The sequence shown here is derived from an EMBL/GenBank/DDBJ whole genome shotgun (WGS) entry which is preliminary data.</text>
</comment>
<keyword evidence="2" id="KW-1185">Reference proteome</keyword>